<evidence type="ECO:0000313" key="3">
    <source>
        <dbReference type="Proteomes" id="UP000439903"/>
    </source>
</evidence>
<accession>A0A8H4EQT4</accession>
<name>A0A8H4EQT4_GIGMA</name>
<sequence>MCEETNPLRPKVLKGAPPETVNQFITNNSEVSDETHTFNNDQFASKLITLEAIKNHKDDNIVDTNSVDIDNNDDESDEWNTLHVNDYQNWLYNFDIMRDYSEETIASIFNKNIPQLEFNETRVFEKSIIMENKSTNVDEKNRLPMKKKNINEETKQSN</sequence>
<feature type="region of interest" description="Disordered" evidence="1">
    <location>
        <begin position="139"/>
        <end position="158"/>
    </location>
</feature>
<evidence type="ECO:0000256" key="1">
    <source>
        <dbReference type="SAM" id="MobiDB-lite"/>
    </source>
</evidence>
<keyword evidence="3" id="KW-1185">Reference proteome</keyword>
<keyword evidence="2" id="KW-0808">Transferase</keyword>
<evidence type="ECO:0000313" key="2">
    <source>
        <dbReference type="EMBL" id="KAF0537632.1"/>
    </source>
</evidence>
<keyword evidence="2" id="KW-0723">Serine/threonine-protein kinase</keyword>
<dbReference type="OrthoDB" id="2490765at2759"/>
<dbReference type="AlphaFoldDB" id="A0A8H4EQT4"/>
<feature type="compositionally biased region" description="Basic and acidic residues" evidence="1">
    <location>
        <begin position="149"/>
        <end position="158"/>
    </location>
</feature>
<dbReference type="Proteomes" id="UP000439903">
    <property type="component" value="Unassembled WGS sequence"/>
</dbReference>
<reference evidence="2 3" key="1">
    <citation type="journal article" date="2019" name="Environ. Microbiol.">
        <title>At the nexus of three kingdoms: the genome of the mycorrhizal fungus Gigaspora margarita provides insights into plant, endobacterial and fungal interactions.</title>
        <authorList>
            <person name="Venice F."/>
            <person name="Ghignone S."/>
            <person name="Salvioli di Fossalunga A."/>
            <person name="Amselem J."/>
            <person name="Novero M."/>
            <person name="Xianan X."/>
            <person name="Sedzielewska Toro K."/>
            <person name="Morin E."/>
            <person name="Lipzen A."/>
            <person name="Grigoriev I.V."/>
            <person name="Henrissat B."/>
            <person name="Martin F.M."/>
            <person name="Bonfante P."/>
        </authorList>
    </citation>
    <scope>NUCLEOTIDE SEQUENCE [LARGE SCALE GENOMIC DNA]</scope>
    <source>
        <strain evidence="2 3">BEG34</strain>
    </source>
</reference>
<dbReference type="EMBL" id="WTPW01000189">
    <property type="protein sequence ID" value="KAF0537632.1"/>
    <property type="molecule type" value="Genomic_DNA"/>
</dbReference>
<proteinExistence type="predicted"/>
<comment type="caution">
    <text evidence="2">The sequence shown here is derived from an EMBL/GenBank/DDBJ whole genome shotgun (WGS) entry which is preliminary data.</text>
</comment>
<gene>
    <name evidence="2" type="ORF">F8M41_008396</name>
</gene>
<organism evidence="2 3">
    <name type="scientific">Gigaspora margarita</name>
    <dbReference type="NCBI Taxonomy" id="4874"/>
    <lineage>
        <taxon>Eukaryota</taxon>
        <taxon>Fungi</taxon>
        <taxon>Fungi incertae sedis</taxon>
        <taxon>Mucoromycota</taxon>
        <taxon>Glomeromycotina</taxon>
        <taxon>Glomeromycetes</taxon>
        <taxon>Diversisporales</taxon>
        <taxon>Gigasporaceae</taxon>
        <taxon>Gigaspora</taxon>
    </lineage>
</organism>
<keyword evidence="2" id="KW-0418">Kinase</keyword>
<dbReference type="GO" id="GO:0004674">
    <property type="term" value="F:protein serine/threonine kinase activity"/>
    <property type="evidence" value="ECO:0007669"/>
    <property type="project" value="UniProtKB-KW"/>
</dbReference>
<protein>
    <submittedName>
        <fullName evidence="2">Serine/threonine protein kinase</fullName>
    </submittedName>
</protein>